<dbReference type="EMBL" id="MHIF01000032">
    <property type="protein sequence ID" value="OGY47472.1"/>
    <property type="molecule type" value="Genomic_DNA"/>
</dbReference>
<gene>
    <name evidence="1" type="ORF">A2663_01985</name>
</gene>
<protein>
    <submittedName>
        <fullName evidence="1">Uncharacterized protein</fullName>
    </submittedName>
</protein>
<comment type="caution">
    <text evidence="1">The sequence shown here is derived from an EMBL/GenBank/DDBJ whole genome shotgun (WGS) entry which is preliminary data.</text>
</comment>
<dbReference type="Proteomes" id="UP000178432">
    <property type="component" value="Unassembled WGS sequence"/>
</dbReference>
<dbReference type="AlphaFoldDB" id="A0A1G1Y585"/>
<reference evidence="1 2" key="1">
    <citation type="journal article" date="2016" name="Nat. Commun.">
        <title>Thousands of microbial genomes shed light on interconnected biogeochemical processes in an aquifer system.</title>
        <authorList>
            <person name="Anantharaman K."/>
            <person name="Brown C.T."/>
            <person name="Hug L.A."/>
            <person name="Sharon I."/>
            <person name="Castelle C.J."/>
            <person name="Probst A.J."/>
            <person name="Thomas B.C."/>
            <person name="Singh A."/>
            <person name="Wilkins M.J."/>
            <person name="Karaoz U."/>
            <person name="Brodie E.L."/>
            <person name="Williams K.H."/>
            <person name="Hubbard S.S."/>
            <person name="Banfield J.F."/>
        </authorList>
    </citation>
    <scope>NUCLEOTIDE SEQUENCE [LARGE SCALE GENOMIC DNA]</scope>
</reference>
<evidence type="ECO:0000313" key="1">
    <source>
        <dbReference type="EMBL" id="OGY47472.1"/>
    </source>
</evidence>
<accession>A0A1G1Y585</accession>
<sequence>MGILLILRLKPIVDVKVRMILLPDYIIIFKPVSQPILSTKFKITNSKKITMTKIQNLNG</sequence>
<proteinExistence type="predicted"/>
<evidence type="ECO:0000313" key="2">
    <source>
        <dbReference type="Proteomes" id="UP000178432"/>
    </source>
</evidence>
<organism evidence="1 2">
    <name type="scientific">Candidatus Buchananbacteria bacterium RIFCSPHIGHO2_01_FULL_46_12</name>
    <dbReference type="NCBI Taxonomy" id="1797536"/>
    <lineage>
        <taxon>Bacteria</taxon>
        <taxon>Candidatus Buchananiibacteriota</taxon>
    </lineage>
</organism>
<name>A0A1G1Y585_9BACT</name>